<dbReference type="PROSITE" id="PS00079">
    <property type="entry name" value="MULTICOPPER_OXIDASE1"/>
    <property type="match status" value="1"/>
</dbReference>
<dbReference type="EMBL" id="UOFW01000197">
    <property type="protein sequence ID" value="VAX07178.1"/>
    <property type="molecule type" value="Genomic_DNA"/>
</dbReference>
<accession>A0A3B1B706</accession>
<dbReference type="GO" id="GO:0005507">
    <property type="term" value="F:copper ion binding"/>
    <property type="evidence" value="ECO:0007669"/>
    <property type="project" value="InterPro"/>
</dbReference>
<dbReference type="Pfam" id="PF07731">
    <property type="entry name" value="Cu-oxidase_2"/>
    <property type="match status" value="1"/>
</dbReference>
<dbReference type="PROSITE" id="PS00080">
    <property type="entry name" value="MULTICOPPER_OXIDASE2"/>
    <property type="match status" value="1"/>
</dbReference>
<dbReference type="InterPro" id="IPR011706">
    <property type="entry name" value="Cu-oxidase_C"/>
</dbReference>
<organism evidence="3">
    <name type="scientific">hydrothermal vent metagenome</name>
    <dbReference type="NCBI Taxonomy" id="652676"/>
    <lineage>
        <taxon>unclassified sequences</taxon>
        <taxon>metagenomes</taxon>
        <taxon>ecological metagenomes</taxon>
    </lineage>
</organism>
<feature type="non-terminal residue" evidence="3">
    <location>
        <position position="1"/>
    </location>
</feature>
<gene>
    <name evidence="3" type="ORF">MNBD_ALPHA03-1446</name>
</gene>
<evidence type="ECO:0000313" key="3">
    <source>
        <dbReference type="EMBL" id="VAX07178.1"/>
    </source>
</evidence>
<proteinExistence type="predicted"/>
<feature type="domain" description="Plastocyanin-like" evidence="2">
    <location>
        <begin position="2"/>
        <end position="34"/>
    </location>
</feature>
<dbReference type="GO" id="GO:0016491">
    <property type="term" value="F:oxidoreductase activity"/>
    <property type="evidence" value="ECO:0007669"/>
    <property type="project" value="InterPro"/>
</dbReference>
<name>A0A3B1B706_9ZZZZ</name>
<dbReference type="AlphaFoldDB" id="A0A3B1B706"/>
<dbReference type="SUPFAM" id="SSF49503">
    <property type="entry name" value="Cupredoxins"/>
    <property type="match status" value="1"/>
</dbReference>
<reference evidence="3" key="1">
    <citation type="submission" date="2018-06" db="EMBL/GenBank/DDBJ databases">
        <authorList>
            <person name="Zhirakovskaya E."/>
        </authorList>
    </citation>
    <scope>NUCLEOTIDE SEQUENCE</scope>
</reference>
<dbReference type="InterPro" id="IPR008972">
    <property type="entry name" value="Cupredoxin"/>
</dbReference>
<sequence>KTTIAFVADNPGKWLFHCHMLEHAAAGMSSWFEVV</sequence>
<evidence type="ECO:0000259" key="2">
    <source>
        <dbReference type="Pfam" id="PF07731"/>
    </source>
</evidence>
<dbReference type="Gene3D" id="2.60.40.420">
    <property type="entry name" value="Cupredoxins - blue copper proteins"/>
    <property type="match status" value="1"/>
</dbReference>
<dbReference type="InterPro" id="IPR033138">
    <property type="entry name" value="Cu_oxidase_CS"/>
</dbReference>
<dbReference type="InterPro" id="IPR002355">
    <property type="entry name" value="Cu_oxidase_Cu_BS"/>
</dbReference>
<keyword evidence="1" id="KW-0479">Metal-binding</keyword>
<evidence type="ECO:0000256" key="1">
    <source>
        <dbReference type="ARBA" id="ARBA00022723"/>
    </source>
</evidence>
<protein>
    <submittedName>
        <fullName evidence="3">Multicopper oxidase</fullName>
    </submittedName>
</protein>